<evidence type="ECO:0000313" key="3">
    <source>
        <dbReference type="Proteomes" id="UP000053105"/>
    </source>
</evidence>
<evidence type="ECO:0000256" key="1">
    <source>
        <dbReference type="SAM" id="Phobius"/>
    </source>
</evidence>
<reference evidence="2 3" key="1">
    <citation type="submission" date="2015-07" db="EMBL/GenBank/DDBJ databases">
        <title>The genome of Melipona quadrifasciata.</title>
        <authorList>
            <person name="Pan H."/>
            <person name="Kapheim K."/>
        </authorList>
    </citation>
    <scope>NUCLEOTIDE SEQUENCE [LARGE SCALE GENOMIC DNA]</scope>
    <source>
        <strain evidence="2">0111107301</strain>
        <tissue evidence="2">Whole body</tissue>
    </source>
</reference>
<feature type="transmembrane region" description="Helical" evidence="1">
    <location>
        <begin position="95"/>
        <end position="114"/>
    </location>
</feature>
<proteinExistence type="predicted"/>
<dbReference type="OrthoDB" id="6358449at2759"/>
<sequence>MPIISFLVNIIDVTKDDQITKYNFQDSRYSDANERNGQVAGNSSSLLLADYNQSIAHFSNRDPFLFLRFLVRLNIVYQVNSVSSTSELNICFDNFALYAYCFIALFTLSMYLALQICSFNARTANDQSIYVYSTRSKEIEAQVLVSMILRIRRAQVTSSQVHLNKGDKCTRIGGCRVASYLYLVINSTGNDAGKVWIGDNEVAWRTEQSFKRTSPLIPCTTTTTTTTTGGGAPAHPHLSPPIAAPVTTPDHRSLSSLHVKLGISPGLITDAAVIIRKQTNDLERVQVFEDFESLNI</sequence>
<dbReference type="STRING" id="166423.A0A0M8ZPC1"/>
<dbReference type="Proteomes" id="UP000053105">
    <property type="component" value="Unassembled WGS sequence"/>
</dbReference>
<accession>A0A0M8ZPC1</accession>
<keyword evidence="1" id="KW-0812">Transmembrane</keyword>
<dbReference type="EMBL" id="KQ435944">
    <property type="protein sequence ID" value="KOX68177.1"/>
    <property type="molecule type" value="Genomic_DNA"/>
</dbReference>
<name>A0A0M8ZPC1_9HYME</name>
<protein>
    <submittedName>
        <fullName evidence="2">Uncharacterized protein</fullName>
    </submittedName>
</protein>
<keyword evidence="1" id="KW-1133">Transmembrane helix</keyword>
<evidence type="ECO:0000313" key="2">
    <source>
        <dbReference type="EMBL" id="KOX68177.1"/>
    </source>
</evidence>
<gene>
    <name evidence="2" type="ORF">WN51_06071</name>
</gene>
<organism evidence="2 3">
    <name type="scientific">Melipona quadrifasciata</name>
    <dbReference type="NCBI Taxonomy" id="166423"/>
    <lineage>
        <taxon>Eukaryota</taxon>
        <taxon>Metazoa</taxon>
        <taxon>Ecdysozoa</taxon>
        <taxon>Arthropoda</taxon>
        <taxon>Hexapoda</taxon>
        <taxon>Insecta</taxon>
        <taxon>Pterygota</taxon>
        <taxon>Neoptera</taxon>
        <taxon>Endopterygota</taxon>
        <taxon>Hymenoptera</taxon>
        <taxon>Apocrita</taxon>
        <taxon>Aculeata</taxon>
        <taxon>Apoidea</taxon>
        <taxon>Anthophila</taxon>
        <taxon>Apidae</taxon>
        <taxon>Melipona</taxon>
    </lineage>
</organism>
<keyword evidence="1" id="KW-0472">Membrane</keyword>
<dbReference type="AlphaFoldDB" id="A0A0M8ZPC1"/>
<keyword evidence="3" id="KW-1185">Reference proteome</keyword>